<dbReference type="PANTHER" id="PTHR13378">
    <property type="entry name" value="REGULATOR COMPLEX PROTEIN LAMTOR3"/>
    <property type="match status" value="1"/>
</dbReference>
<protein>
    <recommendedName>
        <fullName evidence="4">Ragulator complex protein LAMTOR3</fullName>
    </recommendedName>
</protein>
<dbReference type="Gene3D" id="3.30.450.30">
    <property type="entry name" value="Dynein light chain 2a, cytoplasmic"/>
    <property type="match status" value="1"/>
</dbReference>
<comment type="caution">
    <text evidence="2">The sequence shown here is derived from an EMBL/GenBank/DDBJ whole genome shotgun (WGS) entry which is preliminary data.</text>
</comment>
<keyword evidence="3" id="KW-1185">Reference proteome</keyword>
<evidence type="ECO:0000256" key="1">
    <source>
        <dbReference type="ARBA" id="ARBA00005356"/>
    </source>
</evidence>
<dbReference type="Proteomes" id="UP001159427">
    <property type="component" value="Unassembled WGS sequence"/>
</dbReference>
<proteinExistence type="inferred from homology"/>
<evidence type="ECO:0000313" key="2">
    <source>
        <dbReference type="EMBL" id="CAH3168444.1"/>
    </source>
</evidence>
<dbReference type="Pfam" id="PF08923">
    <property type="entry name" value="MAPKK1_Int"/>
    <property type="match status" value="1"/>
</dbReference>
<evidence type="ECO:0000313" key="3">
    <source>
        <dbReference type="Proteomes" id="UP001159427"/>
    </source>
</evidence>
<name>A0ABN8QPM1_9CNID</name>
<reference evidence="2 3" key="1">
    <citation type="submission" date="2022-05" db="EMBL/GenBank/DDBJ databases">
        <authorList>
            <consortium name="Genoscope - CEA"/>
            <person name="William W."/>
        </authorList>
    </citation>
    <scope>NUCLEOTIDE SEQUENCE [LARGE SCALE GENOMIC DNA]</scope>
</reference>
<dbReference type="EMBL" id="CALNXI010001420">
    <property type="protein sequence ID" value="CAH3168444.1"/>
    <property type="molecule type" value="Genomic_DNA"/>
</dbReference>
<dbReference type="PANTHER" id="PTHR13378:SF1">
    <property type="entry name" value="RAGULATOR COMPLEX PROTEIN LAMTOR3"/>
    <property type="match status" value="1"/>
</dbReference>
<dbReference type="InterPro" id="IPR015019">
    <property type="entry name" value="LAMTOR3"/>
</dbReference>
<gene>
    <name evidence="2" type="ORF">PEVE_00006528</name>
</gene>
<comment type="similarity">
    <text evidence="1">Belongs to the LAMTOR3 family.</text>
</comment>
<accession>A0ABN8QPM1</accession>
<evidence type="ECO:0008006" key="4">
    <source>
        <dbReference type="Google" id="ProtNLM"/>
    </source>
</evidence>
<dbReference type="SUPFAM" id="SSF103196">
    <property type="entry name" value="Roadblock/LC7 domain"/>
    <property type="match status" value="1"/>
</dbReference>
<sequence length="121" mass="13000">GIHHYFDGLVARHEGILAILVTDRDGVPLVKVSDPKVPQNALRASFLSTFSTTAEQASKLGLSKNKSIVCFFASYQVVHFSFPPLVVSIIATSQANTGLLLGLESDFEQTIRAVKSVVDGV</sequence>
<feature type="non-terminal residue" evidence="2">
    <location>
        <position position="1"/>
    </location>
</feature>
<dbReference type="SMART" id="SM01278">
    <property type="entry name" value="MAPKK1_Int"/>
    <property type="match status" value="1"/>
</dbReference>
<organism evidence="2 3">
    <name type="scientific">Porites evermanni</name>
    <dbReference type="NCBI Taxonomy" id="104178"/>
    <lineage>
        <taxon>Eukaryota</taxon>
        <taxon>Metazoa</taxon>
        <taxon>Cnidaria</taxon>
        <taxon>Anthozoa</taxon>
        <taxon>Hexacorallia</taxon>
        <taxon>Scleractinia</taxon>
        <taxon>Fungiina</taxon>
        <taxon>Poritidae</taxon>
        <taxon>Porites</taxon>
    </lineage>
</organism>